<dbReference type="EMBL" id="CP033896">
    <property type="protein sequence ID" value="AZA14092.1"/>
    <property type="molecule type" value="Genomic_DNA"/>
</dbReference>
<reference evidence="1 2" key="1">
    <citation type="submission" date="2018-11" db="EMBL/GenBank/DDBJ databases">
        <authorList>
            <person name="Kleinhagauer T."/>
            <person name="Glaeser S.P."/>
            <person name="Spergser J."/>
            <person name="Ruckert C."/>
            <person name="Kaempfer P."/>
            <person name="Busse H.-J."/>
        </authorList>
    </citation>
    <scope>NUCLEOTIDE SEQUENCE [LARGE SCALE GENOMIC DNA]</scope>
    <source>
        <strain evidence="1 2">200CH</strain>
    </source>
</reference>
<evidence type="ECO:0000313" key="2">
    <source>
        <dbReference type="Proteomes" id="UP000269019"/>
    </source>
</evidence>
<name>A0A3G6J8F4_9CORY</name>
<dbReference type="Proteomes" id="UP000269019">
    <property type="component" value="Chromosome"/>
</dbReference>
<keyword evidence="2" id="KW-1185">Reference proteome</keyword>
<dbReference type="KEGG" id="ccho:CCHOA_08515"/>
<protein>
    <submittedName>
        <fullName evidence="1">Uncharacterized protein</fullName>
    </submittedName>
</protein>
<organism evidence="1 2">
    <name type="scientific">Corynebacterium choanae</name>
    <dbReference type="NCBI Taxonomy" id="1862358"/>
    <lineage>
        <taxon>Bacteria</taxon>
        <taxon>Bacillati</taxon>
        <taxon>Actinomycetota</taxon>
        <taxon>Actinomycetes</taxon>
        <taxon>Mycobacteriales</taxon>
        <taxon>Corynebacteriaceae</taxon>
        <taxon>Corynebacterium</taxon>
    </lineage>
</organism>
<sequence precursor="true">MHTICRRMFSVSIRPVSAVVSTFVRCPERDVAGGTCVGFHSVVLGILEDATGRQACVTGINPTKTPCDTSFAGYRKGLDVLFVGVFLGMRHAHRWFNPLLRGYGS</sequence>
<proteinExistence type="predicted"/>
<gene>
    <name evidence="1" type="ORF">CCHOA_08515</name>
</gene>
<dbReference type="AlphaFoldDB" id="A0A3G6J8F4"/>
<accession>A0A3G6J8F4</accession>
<evidence type="ECO:0000313" key="1">
    <source>
        <dbReference type="EMBL" id="AZA14092.1"/>
    </source>
</evidence>